<dbReference type="RefSeq" id="WP_183501315.1">
    <property type="nucleotide sequence ID" value="NZ_JACIDC010000002.1"/>
</dbReference>
<gene>
    <name evidence="3" type="ORF">GGR34_000698</name>
</gene>
<dbReference type="Pfam" id="PF00353">
    <property type="entry name" value="HemolysinCabind"/>
    <property type="match status" value="5"/>
</dbReference>
<dbReference type="InterPro" id="IPR001343">
    <property type="entry name" value="Hemolysn_Ca-bd"/>
</dbReference>
<dbReference type="PROSITE" id="PS00330">
    <property type="entry name" value="HEMOLYSIN_CALCIUM"/>
    <property type="match status" value="4"/>
</dbReference>
<evidence type="ECO:0000313" key="4">
    <source>
        <dbReference type="Proteomes" id="UP000519439"/>
    </source>
</evidence>
<dbReference type="InterPro" id="IPR018511">
    <property type="entry name" value="Hemolysin-typ_Ca-bd_CS"/>
</dbReference>
<name>A0A7W6N791_9HYPH</name>
<protein>
    <submittedName>
        <fullName evidence="3">Ca2+-binding RTX toxin-like protein</fullName>
    </submittedName>
</protein>
<evidence type="ECO:0000259" key="2">
    <source>
        <dbReference type="Pfam" id="PF07995"/>
    </source>
</evidence>
<dbReference type="InterPro" id="IPR011041">
    <property type="entry name" value="Quinoprot_gluc/sorb_DH_b-prop"/>
</dbReference>
<dbReference type="SUPFAM" id="SSF50952">
    <property type="entry name" value="Soluble quinoprotein glucose dehydrogenase"/>
    <property type="match status" value="1"/>
</dbReference>
<keyword evidence="4" id="KW-1185">Reference proteome</keyword>
<dbReference type="PRINTS" id="PR00313">
    <property type="entry name" value="CABNDNGRPT"/>
</dbReference>
<dbReference type="InterPro" id="IPR012938">
    <property type="entry name" value="Glc/Sorbosone_DH"/>
</dbReference>
<proteinExistence type="predicted"/>
<dbReference type="Pfam" id="PF07995">
    <property type="entry name" value="GSDH"/>
    <property type="match status" value="1"/>
</dbReference>
<dbReference type="Gene3D" id="2.150.10.10">
    <property type="entry name" value="Serralysin-like metalloprotease, C-terminal"/>
    <property type="match status" value="2"/>
</dbReference>
<dbReference type="PANTHER" id="PTHR19328:SF75">
    <property type="entry name" value="ALDOSE SUGAR DEHYDROGENASE YLII"/>
    <property type="match status" value="1"/>
</dbReference>
<dbReference type="PANTHER" id="PTHR19328">
    <property type="entry name" value="HEDGEHOG-INTERACTING PROTEIN"/>
    <property type="match status" value="1"/>
</dbReference>
<organism evidence="3 4">
    <name type="scientific">Microvirga flocculans</name>
    <dbReference type="NCBI Taxonomy" id="217168"/>
    <lineage>
        <taxon>Bacteria</taxon>
        <taxon>Pseudomonadati</taxon>
        <taxon>Pseudomonadota</taxon>
        <taxon>Alphaproteobacteria</taxon>
        <taxon>Hyphomicrobiales</taxon>
        <taxon>Methylobacteriaceae</taxon>
        <taxon>Microvirga</taxon>
    </lineage>
</organism>
<evidence type="ECO:0000313" key="3">
    <source>
        <dbReference type="EMBL" id="MBB4039063.1"/>
    </source>
</evidence>
<dbReference type="Gene3D" id="2.120.10.30">
    <property type="entry name" value="TolB, C-terminal domain"/>
    <property type="match status" value="1"/>
</dbReference>
<comment type="caution">
    <text evidence="3">The sequence shown here is derived from an EMBL/GenBank/DDBJ whole genome shotgun (WGS) entry which is preliminary data.</text>
</comment>
<accession>A0A7W6N791</accession>
<feature type="region of interest" description="Disordered" evidence="1">
    <location>
        <begin position="415"/>
        <end position="436"/>
    </location>
</feature>
<reference evidence="3 4" key="1">
    <citation type="submission" date="2020-08" db="EMBL/GenBank/DDBJ databases">
        <title>Genomic Encyclopedia of Type Strains, Phase IV (KMG-IV): sequencing the most valuable type-strain genomes for metagenomic binning, comparative biology and taxonomic classification.</title>
        <authorList>
            <person name="Goeker M."/>
        </authorList>
    </citation>
    <scope>NUCLEOTIDE SEQUENCE [LARGE SCALE GENOMIC DNA]</scope>
    <source>
        <strain evidence="3 4">DSM 15743</strain>
    </source>
</reference>
<dbReference type="InterPro" id="IPR011042">
    <property type="entry name" value="6-blade_b-propeller_TolB-like"/>
</dbReference>
<evidence type="ECO:0000256" key="1">
    <source>
        <dbReference type="SAM" id="MobiDB-lite"/>
    </source>
</evidence>
<dbReference type="Proteomes" id="UP000519439">
    <property type="component" value="Unassembled WGS sequence"/>
</dbReference>
<feature type="domain" description="Glucose/Sorbosone dehydrogenase" evidence="2">
    <location>
        <begin position="44"/>
        <end position="397"/>
    </location>
</feature>
<sequence>MAIIGTPDADYIPGTDDADEIYGYDPDVGEGGLGIYALRLNTGLEQPTYVTSAPNDPYRLYVLEKTGLIKMMSRVTGDIESTPVLDLRGQIDTEGEQGLVGLAFHPQFGQNGNNKVYVTLSNLEGKTELREYSLTNGMIDPDSMRLVLRINEYTEQSSLHRGGWIGFGPDGYLYMTTGEGNQFAVAQDPNSLLGKVLRIDVDGADAYPDDDDKNFAIPDTNPTAFDGVNGTFAQSAVYAIGFRNPWRASFDSKGRMFIGDVGENEYEEINLLKAGANYGWGHHDANDDGPEDPAGPYTNPINHYYHGPGQNDGIGASVTGGYVYEGPIEALKGHYIFGDFMSGKLLSLHQDANGNWIRTDLTGLLTGGATGSLGMISSFGQDADGNIYAMDYATGSIYRLMPQVLDLGDTIEGGKGDDTIRGGGGDDSIDGGDDNDRLYGDAGADTLIGGSGNDLYYVDGHDTIVETANNGFDRVYTSESFALQADHSIEFLSTADQNGTTAINLTGNGFSQDLIGNAGANRLDGGGGEDTLRGLGGNDTYLVDGNDTIVEQEDGGIDTVEALVDNYSLGDHLENLTLRGNAVKGTGNALANILTGNALANILDGVGGADTLAGGLGNDTYMADANDSIVEQMNGGIDTVEALVDNYSLGDHLENLTLRGNAVKGTGNALANILTGNALANILDGAGGADTLAGGLGNDTYIVDDGSEVIVETSGQGTETVVTSASYALGDGADVEILQASGTSAIDLTGNALSNTLIGNIGANHLFGGNGNDALTASSGNDSLIGGSGTDTLTGGSGKDVFAFDDRETSSSKSKADTIADFSGRGGDKIDLRAIDANTKKIGDQNFAFIGKKAFSKAGEVRYEKTKGYTYVYLNTDSDKAAEAVIKLKGSLDLSKGWFVL</sequence>
<dbReference type="InterPro" id="IPR011049">
    <property type="entry name" value="Serralysin-like_metalloprot_C"/>
</dbReference>
<dbReference type="AlphaFoldDB" id="A0A7W6N791"/>
<dbReference type="EMBL" id="JACIDC010000002">
    <property type="protein sequence ID" value="MBB4039063.1"/>
    <property type="molecule type" value="Genomic_DNA"/>
</dbReference>
<dbReference type="SUPFAM" id="SSF51120">
    <property type="entry name" value="beta-Roll"/>
    <property type="match status" value="4"/>
</dbReference>
<dbReference type="GO" id="GO:0005509">
    <property type="term" value="F:calcium ion binding"/>
    <property type="evidence" value="ECO:0007669"/>
    <property type="project" value="InterPro"/>
</dbReference>